<reference evidence="5" key="1">
    <citation type="journal article" date="2019" name="Gigascience">
        <title>De novo genome assembly of the endangered Acer yangbiense, a plant species with extremely small populations endemic to Yunnan Province, China.</title>
        <authorList>
            <person name="Yang J."/>
            <person name="Wariss H.M."/>
            <person name="Tao L."/>
            <person name="Zhang R."/>
            <person name="Yun Q."/>
            <person name="Hollingsworth P."/>
            <person name="Dao Z."/>
            <person name="Luo G."/>
            <person name="Guo H."/>
            <person name="Ma Y."/>
            <person name="Sun W."/>
        </authorList>
    </citation>
    <scope>NUCLEOTIDE SEQUENCE [LARGE SCALE GENOMIC DNA]</scope>
    <source>
        <strain evidence="5">cv. Malutang</strain>
    </source>
</reference>
<reference evidence="4" key="2">
    <citation type="submission" date="2019-05" db="EMBL/GenBank/DDBJ databases">
        <authorList>
            <person name="Zhang R."/>
        </authorList>
    </citation>
    <scope>NUCLEOTIDE SEQUENCE [LARGE SCALE GENOMIC DNA]</scope>
    <source>
        <strain evidence="4">Malutang-1-2009seedling</strain>
        <tissue evidence="4">Leaf</tissue>
    </source>
</reference>
<dbReference type="InterPro" id="IPR013103">
    <property type="entry name" value="RVT_2"/>
</dbReference>
<dbReference type="EMBL" id="VAHF01000115">
    <property type="protein sequence ID" value="TXG46465.1"/>
    <property type="molecule type" value="Genomic_DNA"/>
</dbReference>
<organism evidence="4 5">
    <name type="scientific">Acer yangbiense</name>
    <dbReference type="NCBI Taxonomy" id="1000413"/>
    <lineage>
        <taxon>Eukaryota</taxon>
        <taxon>Viridiplantae</taxon>
        <taxon>Streptophyta</taxon>
        <taxon>Embryophyta</taxon>
        <taxon>Tracheophyta</taxon>
        <taxon>Spermatophyta</taxon>
        <taxon>Magnoliopsida</taxon>
        <taxon>eudicotyledons</taxon>
        <taxon>Gunneridae</taxon>
        <taxon>Pentapetalae</taxon>
        <taxon>rosids</taxon>
        <taxon>malvids</taxon>
        <taxon>Sapindales</taxon>
        <taxon>Sapindaceae</taxon>
        <taxon>Hippocastanoideae</taxon>
        <taxon>Acereae</taxon>
        <taxon>Acer</taxon>
    </lineage>
</organism>
<gene>
    <name evidence="4" type="ORF">EZV62_015014</name>
    <name evidence="3" type="ORF">EZV62_028036</name>
</gene>
<dbReference type="Pfam" id="PF07727">
    <property type="entry name" value="RVT_2"/>
    <property type="match status" value="1"/>
</dbReference>
<evidence type="ECO:0000313" key="3">
    <source>
        <dbReference type="EMBL" id="TXG46465.1"/>
    </source>
</evidence>
<evidence type="ECO:0000313" key="4">
    <source>
        <dbReference type="EMBL" id="TXG60441.1"/>
    </source>
</evidence>
<evidence type="ECO:0000313" key="5">
    <source>
        <dbReference type="Proteomes" id="UP000323000"/>
    </source>
</evidence>
<feature type="region of interest" description="Disordered" evidence="1">
    <location>
        <begin position="1"/>
        <end position="65"/>
    </location>
</feature>
<name>A0A5C7HTN8_9ROSI</name>
<evidence type="ECO:0000256" key="1">
    <source>
        <dbReference type="SAM" id="MobiDB-lite"/>
    </source>
</evidence>
<proteinExistence type="predicted"/>
<protein>
    <recommendedName>
        <fullName evidence="2">Reverse transcriptase Ty1/copia-type domain-containing protein</fullName>
    </recommendedName>
</protein>
<dbReference type="Proteomes" id="UP000323000">
    <property type="component" value="Chromosome 6"/>
</dbReference>
<keyword evidence="5" id="KW-1185">Reference proteome</keyword>
<dbReference type="OrthoDB" id="1300604at2759"/>
<evidence type="ECO:0000259" key="2">
    <source>
        <dbReference type="Pfam" id="PF07727"/>
    </source>
</evidence>
<sequence>MFNSGTVFQQSNTNNNPSIEVPKREVSLTLDPSSTQAEPPIVTIDPPLQRSTRENKGQAPDRLSPMATISSPMATISSPNSYSQAKHFSHWQIAMNEELKALIKNHTWNIVPCPPKYDIIISRTDTFGIKQRHVALHSSFHMKDLGSLTYFLGLEVSRSDQGILVNQHKYTNDLIALAGLENSTPVDTPLEINVKYSQAALQRVALSSIVTLLFAVLTNQGSVDIVVLVTIKIVSTSIKSRSTLIVFVLKLILLLELIPRPWLIKLSSRNN</sequence>
<feature type="domain" description="Reverse transcriptase Ty1/copia-type" evidence="2">
    <location>
        <begin position="118"/>
        <end position="191"/>
    </location>
</feature>
<accession>A0A5C7HTN8</accession>
<dbReference type="AlphaFoldDB" id="A0A5C7HTN8"/>
<comment type="caution">
    <text evidence="4">The sequence shown here is derived from an EMBL/GenBank/DDBJ whole genome shotgun (WGS) entry which is preliminary data.</text>
</comment>
<feature type="compositionally biased region" description="Polar residues" evidence="1">
    <location>
        <begin position="1"/>
        <end position="18"/>
    </location>
</feature>
<dbReference type="EMBL" id="VAHF01000006">
    <property type="protein sequence ID" value="TXG60441.1"/>
    <property type="molecule type" value="Genomic_DNA"/>
</dbReference>